<dbReference type="PANTHER" id="PTHR12389">
    <property type="entry name" value="ZINC FINGER PROTEIN 294"/>
    <property type="match status" value="1"/>
</dbReference>
<comment type="subcellular location">
    <subcellularLocation>
        <location evidence="2">Cytoplasm</location>
        <location evidence="2">Cytosol</location>
    </subcellularLocation>
</comment>
<dbReference type="SUPFAM" id="SSF48371">
    <property type="entry name" value="ARM repeat"/>
    <property type="match status" value="1"/>
</dbReference>
<evidence type="ECO:0000256" key="13">
    <source>
        <dbReference type="ARBA" id="ARBA00022833"/>
    </source>
</evidence>
<dbReference type="InterPro" id="IPR001841">
    <property type="entry name" value="Znf_RING"/>
</dbReference>
<evidence type="ECO:0000256" key="4">
    <source>
        <dbReference type="ARBA" id="ARBA00007997"/>
    </source>
</evidence>
<dbReference type="GO" id="GO:1990112">
    <property type="term" value="C:RQC complex"/>
    <property type="evidence" value="ECO:0007669"/>
    <property type="project" value="UniProtKB-UniRule"/>
</dbReference>
<dbReference type="InterPro" id="IPR039795">
    <property type="entry name" value="LTN1/Rkr1"/>
</dbReference>
<sequence length="1639" mass="181727">MVLKSSSKGRVASGRGFGSPAPSGFGGFATTTSSAGSLSYLSDTPDFSTISDSNVVVSFKNLLKKDTTTKSKGLAELIQYTQAHPNEKDGGVEDAILNAWIQLYPRISIDNDRRVRELSHTLQFELLKSARKRMEKNIPKVAGVWLAGTFDREKPVARAATDGLATFLTTEDKVTQFWKKCQSQVLQFATEAVIETPDTLSDERSTKPEDAEAKYYRVVAACFSLVLGLLQRLPKEDTDKYETEYETFFSSGPGNSVWSFATADDSRVRKNVYQLVLLCLEQRVDLIQPHVTQLGSILTSSALKKSQLGSATELVAVLAKLTQQNHDIWGTKKSPLLRLRVFIEKGSQGGSGSFWQAMDKLLACVPLEVVTAEAASDFLKSFRTGITRREEPRMNAPFAWMCYLNILARLVHQIDSTLRVKVVTTELFPLIEQYLLSNERLGEWLTGVDVSLLSRAYRVAARSADDQVREACVKDWNRLADALVARLSNSLPEVSKEFEISQNRIAEDGKRWFSLVGAIHSDLIEFSKQSNGQEIPDFTQDASWTVIRGAADLMKRRNYKPFGAASILHFALKSTPHLFTLPGASPWASLLPVDSNEEMAKLLTSPSAPHFISSVVVLGQQKADDFSGLWPATIQCLLQQGGTPQVNTYITKLISDAASKDWARSDTELQQHLEKNMISCATNGQGSWELFDAALIGDVLSDSALLTLASSTVDILSSDKESSMKAADIMLRRKPTVFSANEALHLALVTKLLGMMEIDDASVSSRARNLQSLLEKHGDAQPSVLNIIQTNLEHPGPESLGIDTLIQQALAVSKTSRDVSSDTLEQMFPNTDTWSQELAIFLEKMPSPALAMTSTLGGAYFLAQGTLDTIGIQVQRDQRGLSIPARMAMYTTALLSSGVVTDDLPQRTQVELLYLLYLVTELASDQVTLMDEGRLFNTLEDPSLLGEVEDFITTTRRVMNSTFVKFKHWRPGHGEGLLESLVERLMDSATSLEPIGIYSARALSEILESFADAHGPGNFVENWIAERGVLKASASTVLPAVAVLTGYGEILTNSKTVSTLLNRLISDIAGAKPEADSTRITLVLLNACMSIFEIGQLPVANNRLVFAVKQITSWLKQGPQELGAVLATESCRALQRLLPCITEVYGPYWDHTVEFCLSLWTHARLDDPEERLPYIHASVKLLAALRAFEEPNDDLADALESHAEATYQGILELLKLPGSTSSQPHEIVDALLCREAAKIPLEYLKDLSEIYGLVASESREIQTAGYNLLHRALPAAQEQLSLDILLEKKQGKLPDELTSLLLDAPTLEAYPEEMLVQFPTPIRSYLLSWKLVFDAYGGAAYKLRTDFTEDLKTHGAMQPLMQFMFDVLGHSAASPINLDKEGLTTDDIQNYDIKTADSLPEEKNMHWLLVHLFYLTLKFAPGLFKAWFLDCRSKQTKIAIEPWMTKYFSPLIVHDVLDEVEKWSKSQDADSGEKELIIKVHYNQREITAAYPIDDDGDEQQASILIKIKPNYPLEFVDVAGINRVGCSERTWLSWLRVTQGIITISNGAVIDGLSTFRRNVVGALKGHVECAICYSFIAVDKKMPDKKCATCKNLFHRDCLFKWLNSANQNTCPLCRSKMDFVDKKKTSRIMRPPVDGI</sequence>
<dbReference type="SMART" id="SM00184">
    <property type="entry name" value="RING"/>
    <property type="match status" value="1"/>
</dbReference>
<evidence type="ECO:0000256" key="8">
    <source>
        <dbReference type="ARBA" id="ARBA00022679"/>
    </source>
</evidence>
<evidence type="ECO:0000256" key="7">
    <source>
        <dbReference type="ARBA" id="ARBA00022490"/>
    </source>
</evidence>
<dbReference type="Pfam" id="PF22999">
    <property type="entry name" value="LTN1_E3_ligase_6th"/>
    <property type="match status" value="1"/>
</dbReference>
<keyword evidence="19" id="KW-1185">Reference proteome</keyword>
<comment type="pathway">
    <text evidence="3 16">Protein modification; protein ubiquitination.</text>
</comment>
<dbReference type="FunFam" id="3.30.40.10:FF:000038">
    <property type="entry name" value="E3 ubiquitin-protein ligase listerin"/>
    <property type="match status" value="1"/>
</dbReference>
<comment type="function">
    <text evidence="14">E3 ubiquitin-protein ligase component of the ribosome quality control complex (RQC), a ribosome-associated complex that mediates ubiquitination and extraction of incompletely synthesized nascent chains for proteasomal degradation. Mediates ubiquitination of proteins derived from mRNAs lacking stop codons (non-stop proteins) and other translation arrest products induced by poly-lysine sequences and tandem rare codons. Ubiquitination leads to CDC48 recruitment for extraction and degradation of the incomplete translation product. May indirectly play a role in chromatin function and transcription.</text>
</comment>
<evidence type="ECO:0000259" key="17">
    <source>
        <dbReference type="PROSITE" id="PS50089"/>
    </source>
</evidence>
<dbReference type="InterPro" id="IPR013083">
    <property type="entry name" value="Znf_RING/FYVE/PHD"/>
</dbReference>
<keyword evidence="8 16" id="KW-0808">Transferase</keyword>
<dbReference type="InterPro" id="IPR054477">
    <property type="entry name" value="LTN1_E3_ligase_6th"/>
</dbReference>
<evidence type="ECO:0000256" key="2">
    <source>
        <dbReference type="ARBA" id="ARBA00004514"/>
    </source>
</evidence>
<dbReference type="InterPro" id="IPR054478">
    <property type="entry name" value="LTN1_UBC"/>
</dbReference>
<reference evidence="18" key="1">
    <citation type="submission" date="2022-10" db="EMBL/GenBank/DDBJ databases">
        <title>Tapping the CABI collections for fungal endophytes: first genome assemblies for Collariella, Neodidymelliopsis, Ascochyta clinopodiicola, Didymella pomorum, Didymosphaeria variabile, Neocosmospora piperis and Neocucurbitaria cava.</title>
        <authorList>
            <person name="Hill R."/>
        </authorList>
    </citation>
    <scope>NUCLEOTIDE SEQUENCE</scope>
    <source>
        <strain evidence="18">IMI 355082</strain>
    </source>
</reference>
<evidence type="ECO:0000256" key="16">
    <source>
        <dbReference type="RuleBase" id="RU367090"/>
    </source>
</evidence>
<dbReference type="GO" id="GO:0061630">
    <property type="term" value="F:ubiquitin protein ligase activity"/>
    <property type="evidence" value="ECO:0007669"/>
    <property type="project" value="UniProtKB-UniRule"/>
</dbReference>
<dbReference type="Gene3D" id="3.30.40.10">
    <property type="entry name" value="Zinc/RING finger domain, C3HC4 (zinc finger)"/>
    <property type="match status" value="1"/>
</dbReference>
<dbReference type="Proteomes" id="UP001140453">
    <property type="component" value="Unassembled WGS sequence"/>
</dbReference>
<dbReference type="CDD" id="cd16491">
    <property type="entry name" value="RING-CH-C4HC3_LTN1"/>
    <property type="match status" value="1"/>
</dbReference>
<keyword evidence="10" id="KW-0677">Repeat</keyword>
<dbReference type="SMART" id="SM01197">
    <property type="entry name" value="FANCL_C"/>
    <property type="match status" value="1"/>
</dbReference>
<comment type="subunit">
    <text evidence="16">Component of the ribosome quality control complex (RQC).</text>
</comment>
<dbReference type="InterPro" id="IPR016024">
    <property type="entry name" value="ARM-type_fold"/>
</dbReference>
<dbReference type="Pfam" id="PF22958">
    <property type="entry name" value="Ltn1_1st"/>
    <property type="match status" value="1"/>
</dbReference>
<proteinExistence type="inferred from homology"/>
<dbReference type="SUPFAM" id="SSF57850">
    <property type="entry name" value="RING/U-box"/>
    <property type="match status" value="1"/>
</dbReference>
<feature type="domain" description="RING-type" evidence="17">
    <location>
        <begin position="1571"/>
        <end position="1617"/>
    </location>
</feature>
<dbReference type="InterPro" id="IPR057030">
    <property type="entry name" value="TPR_Rkr-1"/>
</dbReference>
<organism evidence="18 19">
    <name type="scientific">Gnomoniopsis smithogilvyi</name>
    <dbReference type="NCBI Taxonomy" id="1191159"/>
    <lineage>
        <taxon>Eukaryota</taxon>
        <taxon>Fungi</taxon>
        <taxon>Dikarya</taxon>
        <taxon>Ascomycota</taxon>
        <taxon>Pezizomycotina</taxon>
        <taxon>Sordariomycetes</taxon>
        <taxon>Sordariomycetidae</taxon>
        <taxon>Diaporthales</taxon>
        <taxon>Gnomoniaceae</taxon>
        <taxon>Gnomoniopsis</taxon>
    </lineage>
</organism>
<dbReference type="Pfam" id="PF23280">
    <property type="entry name" value="TPR_26"/>
    <property type="match status" value="1"/>
</dbReference>
<evidence type="ECO:0000256" key="1">
    <source>
        <dbReference type="ARBA" id="ARBA00000900"/>
    </source>
</evidence>
<dbReference type="GO" id="GO:0043023">
    <property type="term" value="F:ribosomal large subunit binding"/>
    <property type="evidence" value="ECO:0007669"/>
    <property type="project" value="TreeGrafter"/>
</dbReference>
<evidence type="ECO:0000256" key="3">
    <source>
        <dbReference type="ARBA" id="ARBA00004906"/>
    </source>
</evidence>
<dbReference type="GO" id="GO:0005829">
    <property type="term" value="C:cytosol"/>
    <property type="evidence" value="ECO:0007669"/>
    <property type="project" value="UniProtKB-SubCell"/>
</dbReference>
<dbReference type="Pfam" id="PF13639">
    <property type="entry name" value="zf-RING_2"/>
    <property type="match status" value="1"/>
</dbReference>
<evidence type="ECO:0000313" key="18">
    <source>
        <dbReference type="EMBL" id="KAJ4387111.1"/>
    </source>
</evidence>
<evidence type="ECO:0000256" key="5">
    <source>
        <dbReference type="ARBA" id="ARBA00012483"/>
    </source>
</evidence>
<evidence type="ECO:0000256" key="9">
    <source>
        <dbReference type="ARBA" id="ARBA00022723"/>
    </source>
</evidence>
<dbReference type="PROSITE" id="PS50089">
    <property type="entry name" value="ZF_RING_2"/>
    <property type="match status" value="1"/>
</dbReference>
<accession>A0A9W8YLT2</accession>
<dbReference type="OrthoDB" id="6108at2759"/>
<comment type="function">
    <text evidence="16">E3 ubiquitin-protein ligase. Component of the ribosome quality control complex (RQC), a ribosome-associated complex that mediates ubiquitination and extraction of incompletely synthesized nascent chains for proteasomal degradation.</text>
</comment>
<comment type="catalytic activity">
    <reaction evidence="1 16">
        <text>S-ubiquitinyl-[E2 ubiquitin-conjugating enzyme]-L-cysteine + [acceptor protein]-L-lysine = [E2 ubiquitin-conjugating enzyme]-L-cysteine + N(6)-ubiquitinyl-[acceptor protein]-L-lysine.</text>
        <dbReference type="EC" id="2.3.2.27"/>
    </reaction>
</comment>
<dbReference type="Pfam" id="PF23009">
    <property type="entry name" value="UBC_like"/>
    <property type="match status" value="1"/>
</dbReference>
<evidence type="ECO:0000256" key="10">
    <source>
        <dbReference type="ARBA" id="ARBA00022737"/>
    </source>
</evidence>
<gene>
    <name evidence="18" type="ORF">N0V93_007699</name>
</gene>
<dbReference type="GO" id="GO:0072344">
    <property type="term" value="P:rescue of stalled ribosome"/>
    <property type="evidence" value="ECO:0007669"/>
    <property type="project" value="UniProtKB-UniRule"/>
</dbReference>
<comment type="similarity">
    <text evidence="4 16">Belongs to the LTN1 family.</text>
</comment>
<evidence type="ECO:0000256" key="6">
    <source>
        <dbReference type="ARBA" id="ARBA00017157"/>
    </source>
</evidence>
<dbReference type="GO" id="GO:1990116">
    <property type="term" value="P:ribosome-associated ubiquitin-dependent protein catabolic process"/>
    <property type="evidence" value="ECO:0007669"/>
    <property type="project" value="UniProtKB-UniRule"/>
</dbReference>
<dbReference type="EMBL" id="JAPEVB010000005">
    <property type="protein sequence ID" value="KAJ4387111.1"/>
    <property type="molecule type" value="Genomic_DNA"/>
</dbReference>
<keyword evidence="7" id="KW-0963">Cytoplasm</keyword>
<name>A0A9W8YLT2_9PEZI</name>
<protein>
    <recommendedName>
        <fullName evidence="6 16">E3 ubiquitin-protein ligase listerin</fullName>
        <ecNumber evidence="5 16">2.3.2.27</ecNumber>
    </recommendedName>
    <alternativeName>
        <fullName evidence="16">RING-type E3 ubiquitin transferase listerin</fullName>
    </alternativeName>
</protein>
<comment type="caution">
    <text evidence="18">The sequence shown here is derived from an EMBL/GenBank/DDBJ whole genome shotgun (WGS) entry which is preliminary data.</text>
</comment>
<keyword evidence="11 15" id="KW-0863">Zinc-finger</keyword>
<keyword evidence="12 16" id="KW-0833">Ubl conjugation pathway</keyword>
<evidence type="ECO:0000313" key="19">
    <source>
        <dbReference type="Proteomes" id="UP001140453"/>
    </source>
</evidence>
<dbReference type="PANTHER" id="PTHR12389:SF0">
    <property type="entry name" value="E3 UBIQUITIN-PROTEIN LIGASE LISTERIN"/>
    <property type="match status" value="1"/>
</dbReference>
<evidence type="ECO:0000256" key="15">
    <source>
        <dbReference type="PROSITE-ProRule" id="PRU00175"/>
    </source>
</evidence>
<dbReference type="EC" id="2.3.2.27" evidence="5 16"/>
<evidence type="ECO:0000256" key="11">
    <source>
        <dbReference type="ARBA" id="ARBA00022771"/>
    </source>
</evidence>
<evidence type="ECO:0000256" key="12">
    <source>
        <dbReference type="ARBA" id="ARBA00022786"/>
    </source>
</evidence>
<dbReference type="InterPro" id="IPR039804">
    <property type="entry name" value="RING-CH-C4HC3_LTN1"/>
</dbReference>
<dbReference type="GO" id="GO:0008270">
    <property type="term" value="F:zinc ion binding"/>
    <property type="evidence" value="ECO:0007669"/>
    <property type="project" value="UniProtKB-KW"/>
</dbReference>
<dbReference type="InterPro" id="IPR054476">
    <property type="entry name" value="Ltn1_N"/>
</dbReference>
<keyword evidence="13 16" id="KW-0862">Zinc</keyword>
<keyword evidence="9 16" id="KW-0479">Metal-binding</keyword>
<evidence type="ECO:0000256" key="14">
    <source>
        <dbReference type="ARBA" id="ARBA00055150"/>
    </source>
</evidence>